<dbReference type="InterPro" id="IPR016161">
    <property type="entry name" value="Ald_DH/histidinol_DH"/>
</dbReference>
<dbReference type="FunFam" id="3.40.605.10:FF:000007">
    <property type="entry name" value="NAD/NADP-dependent betaine aldehyde dehydrogenase"/>
    <property type="match status" value="1"/>
</dbReference>
<dbReference type="SUPFAM" id="SSF53720">
    <property type="entry name" value="ALDH-like"/>
    <property type="match status" value="1"/>
</dbReference>
<keyword evidence="2 4" id="KW-0560">Oxidoreductase</keyword>
<gene>
    <name evidence="6" type="ORF">PO878_10545</name>
</gene>
<dbReference type="KEGG" id="ima:PO878_10545"/>
<keyword evidence="7" id="KW-1185">Reference proteome</keyword>
<dbReference type="InterPro" id="IPR016162">
    <property type="entry name" value="Ald_DH_N"/>
</dbReference>
<dbReference type="AlphaFoldDB" id="A0AAE9YJA3"/>
<comment type="similarity">
    <text evidence="1 4">Belongs to the aldehyde dehydrogenase family.</text>
</comment>
<dbReference type="InterPro" id="IPR029510">
    <property type="entry name" value="Ald_DH_CS_GLU"/>
</dbReference>
<feature type="domain" description="Aldehyde dehydrogenase" evidence="5">
    <location>
        <begin position="22"/>
        <end position="478"/>
    </location>
</feature>
<feature type="active site" evidence="3">
    <location>
        <position position="255"/>
    </location>
</feature>
<evidence type="ECO:0000256" key="4">
    <source>
        <dbReference type="RuleBase" id="RU003345"/>
    </source>
</evidence>
<dbReference type="InterPro" id="IPR016160">
    <property type="entry name" value="Ald_DH_CS_CYS"/>
</dbReference>
<proteinExistence type="inferred from homology"/>
<dbReference type="Gene3D" id="3.40.309.10">
    <property type="entry name" value="Aldehyde Dehydrogenase, Chain A, domain 2"/>
    <property type="match status" value="1"/>
</dbReference>
<protein>
    <submittedName>
        <fullName evidence="6">Aldehyde dehydrogenase family protein</fullName>
    </submittedName>
</protein>
<dbReference type="Gene3D" id="3.40.605.10">
    <property type="entry name" value="Aldehyde Dehydrogenase, Chain A, domain 1"/>
    <property type="match status" value="1"/>
</dbReference>
<dbReference type="EMBL" id="CP116942">
    <property type="protein sequence ID" value="WCO69161.1"/>
    <property type="molecule type" value="Genomic_DNA"/>
</dbReference>
<dbReference type="GO" id="GO:0016620">
    <property type="term" value="F:oxidoreductase activity, acting on the aldehyde or oxo group of donors, NAD or NADP as acceptor"/>
    <property type="evidence" value="ECO:0007669"/>
    <property type="project" value="InterPro"/>
</dbReference>
<dbReference type="Pfam" id="PF00171">
    <property type="entry name" value="Aldedh"/>
    <property type="match status" value="1"/>
</dbReference>
<dbReference type="FunFam" id="3.40.309.10:FF:000012">
    <property type="entry name" value="Betaine aldehyde dehydrogenase"/>
    <property type="match status" value="1"/>
</dbReference>
<evidence type="ECO:0000313" key="7">
    <source>
        <dbReference type="Proteomes" id="UP001216390"/>
    </source>
</evidence>
<evidence type="ECO:0000259" key="5">
    <source>
        <dbReference type="Pfam" id="PF00171"/>
    </source>
</evidence>
<dbReference type="PROSITE" id="PS00070">
    <property type="entry name" value="ALDEHYDE_DEHYDR_CYS"/>
    <property type="match status" value="1"/>
</dbReference>
<dbReference type="PANTHER" id="PTHR11699">
    <property type="entry name" value="ALDEHYDE DEHYDROGENASE-RELATED"/>
    <property type="match status" value="1"/>
</dbReference>
<evidence type="ECO:0000313" key="6">
    <source>
        <dbReference type="EMBL" id="WCO69161.1"/>
    </source>
</evidence>
<dbReference type="RefSeq" id="WP_272738674.1">
    <property type="nucleotide sequence ID" value="NZ_CP116942.1"/>
</dbReference>
<organism evidence="6 7">
    <name type="scientific">Iamia majanohamensis</name>
    <dbReference type="NCBI Taxonomy" id="467976"/>
    <lineage>
        <taxon>Bacteria</taxon>
        <taxon>Bacillati</taxon>
        <taxon>Actinomycetota</taxon>
        <taxon>Acidimicrobiia</taxon>
        <taxon>Acidimicrobiales</taxon>
        <taxon>Iamiaceae</taxon>
        <taxon>Iamia</taxon>
    </lineage>
</organism>
<dbReference type="PROSITE" id="PS00687">
    <property type="entry name" value="ALDEHYDE_DEHYDR_GLU"/>
    <property type="match status" value="1"/>
</dbReference>
<reference evidence="6" key="1">
    <citation type="submission" date="2023-01" db="EMBL/GenBank/DDBJ databases">
        <title>The diversity of Class Acidimicrobiia in South China Sea sediment environments and the proposal of Iamia marina sp. nov., a novel species of the genus Iamia.</title>
        <authorList>
            <person name="He Y."/>
            <person name="Tian X."/>
        </authorList>
    </citation>
    <scope>NUCLEOTIDE SEQUENCE</scope>
    <source>
        <strain evidence="6">DSM 19957</strain>
    </source>
</reference>
<evidence type="ECO:0000256" key="2">
    <source>
        <dbReference type="ARBA" id="ARBA00023002"/>
    </source>
</evidence>
<dbReference type="Proteomes" id="UP001216390">
    <property type="component" value="Chromosome"/>
</dbReference>
<name>A0AAE9YJA3_9ACTN</name>
<evidence type="ECO:0000256" key="1">
    <source>
        <dbReference type="ARBA" id="ARBA00009986"/>
    </source>
</evidence>
<dbReference type="InterPro" id="IPR015590">
    <property type="entry name" value="Aldehyde_DH_dom"/>
</dbReference>
<dbReference type="InterPro" id="IPR016163">
    <property type="entry name" value="Ald_DH_C"/>
</dbReference>
<sequence>MPAALRSDLLVVAGRRQSARDGATTEVLAPATGEPFARVARAGPEDVELALAAADAAFDDGRGPWPSTSATVRGRVLGRVAELLRERAEDLAELEAWGAGHPIGDARWEVEAAARTFEYYAGAANKHLGTTIPIMDPGLAVTLREPVGVCALIVPWNFPLLIASWKVAPALACGNPIVLKPASLTPLTALALGDLLVEAGVPEGAVHVLSGPGSVLGDLLVGDPRVAKVGFTGETATGAHILRQGSDTITRTSLELGGKSAALVFADADVEQAAAATPMSVFANAGQDCCARSRILVERPAYDAFVDAFARATEALVVGEPLDEATEVGPMISAGQRQTSLDYLAIGAEEGTRLVCGGEVPERPGFYLSPAVLADASNTMRVSREEIFGPVAAVIPFDDEDEAVRVANDSDYGLSGSLWTGSSTRAIRVARRLRTGSLSVNSHSSVRVETPFGGMRRSGLGRELGLSAMDTYSEVRTVFFAEE</sequence>
<accession>A0AAE9YJA3</accession>
<evidence type="ECO:0000256" key="3">
    <source>
        <dbReference type="PROSITE-ProRule" id="PRU10007"/>
    </source>
</evidence>